<dbReference type="Proteomes" id="UP001161325">
    <property type="component" value="Unassembled WGS sequence"/>
</dbReference>
<comment type="caution">
    <text evidence="3">The sequence shown here is derived from an EMBL/GenBank/DDBJ whole genome shotgun (WGS) entry which is preliminary data.</text>
</comment>
<dbReference type="RefSeq" id="WP_284348246.1">
    <property type="nucleotide sequence ID" value="NZ_BRXS01000001.1"/>
</dbReference>
<dbReference type="InterPro" id="IPR013424">
    <property type="entry name" value="Ice-binding_C"/>
</dbReference>
<feature type="domain" description="Ice-binding protein C-terminal" evidence="2">
    <location>
        <begin position="187"/>
        <end position="210"/>
    </location>
</feature>
<evidence type="ECO:0000256" key="1">
    <source>
        <dbReference type="SAM" id="SignalP"/>
    </source>
</evidence>
<dbReference type="EMBL" id="BRXS01000001">
    <property type="protein sequence ID" value="GLC23802.1"/>
    <property type="molecule type" value="Genomic_DNA"/>
</dbReference>
<protein>
    <recommendedName>
        <fullName evidence="2">Ice-binding protein C-terminal domain-containing protein</fullName>
    </recommendedName>
</protein>
<proteinExistence type="predicted"/>
<keyword evidence="4" id="KW-1185">Reference proteome</keyword>
<sequence>MKLAILRLTAAAAMLAAPLGAARADIIIAAGNNPQPDENVLLNTGLMGNPIFGTTNQTGFQVRFTSIENLIAPANGQARVEAADGTLTNLTIDLPGATFTSLILNVDAALVGTINFVVTEDNGQQTAGTFGLGASGENFFTITAINGQRMSSVNLTTTVNMAITNVDDVSQVRIGGAAGGGGTGTVVPEPSTYALLGTGIAGLGLVARRRRQG</sequence>
<dbReference type="AlphaFoldDB" id="A0AA37V1H6"/>
<evidence type="ECO:0000259" key="2">
    <source>
        <dbReference type="Pfam" id="PF07589"/>
    </source>
</evidence>
<keyword evidence="1" id="KW-0732">Signal</keyword>
<gene>
    <name evidence="3" type="ORF">rosag_03150</name>
</gene>
<dbReference type="Pfam" id="PF07589">
    <property type="entry name" value="PEP-CTERM"/>
    <property type="match status" value="1"/>
</dbReference>
<organism evidence="3 4">
    <name type="scientific">Roseisolibacter agri</name>
    <dbReference type="NCBI Taxonomy" id="2014610"/>
    <lineage>
        <taxon>Bacteria</taxon>
        <taxon>Pseudomonadati</taxon>
        <taxon>Gemmatimonadota</taxon>
        <taxon>Gemmatimonadia</taxon>
        <taxon>Gemmatimonadales</taxon>
        <taxon>Gemmatimonadaceae</taxon>
        <taxon>Roseisolibacter</taxon>
    </lineage>
</organism>
<evidence type="ECO:0000313" key="4">
    <source>
        <dbReference type="Proteomes" id="UP001161325"/>
    </source>
</evidence>
<feature type="chain" id="PRO_5041382882" description="Ice-binding protein C-terminal domain-containing protein" evidence="1">
    <location>
        <begin position="22"/>
        <end position="213"/>
    </location>
</feature>
<accession>A0AA37V1H6</accession>
<feature type="signal peptide" evidence="1">
    <location>
        <begin position="1"/>
        <end position="21"/>
    </location>
</feature>
<name>A0AA37V1H6_9BACT</name>
<dbReference type="NCBIfam" id="TIGR02595">
    <property type="entry name" value="PEP_CTERM"/>
    <property type="match status" value="1"/>
</dbReference>
<evidence type="ECO:0000313" key="3">
    <source>
        <dbReference type="EMBL" id="GLC23802.1"/>
    </source>
</evidence>
<reference evidence="3" key="1">
    <citation type="submission" date="2022-08" db="EMBL/GenBank/DDBJ databases">
        <title>Draft genome sequencing of Roseisolibacter agri AW1220.</title>
        <authorList>
            <person name="Tobiishi Y."/>
            <person name="Tonouchi A."/>
        </authorList>
    </citation>
    <scope>NUCLEOTIDE SEQUENCE</scope>
    <source>
        <strain evidence="3">AW1220</strain>
    </source>
</reference>